<reference evidence="1" key="1">
    <citation type="submission" date="2020-09" db="EMBL/GenBank/DDBJ databases">
        <title>Pseudomonas syringae pv. eriobotryae genome sequence causing loquat canker disease.</title>
        <authorList>
            <person name="Fukuda S."/>
            <person name="Tashiro H."/>
            <person name="Nagano Y."/>
        </authorList>
    </citation>
    <scope>NUCLEOTIDE SEQUENCE</scope>
    <source>
        <strain evidence="1">AM001</strain>
    </source>
</reference>
<evidence type="ECO:0000313" key="2">
    <source>
        <dbReference type="Proteomes" id="UP000630864"/>
    </source>
</evidence>
<proteinExistence type="predicted"/>
<sequence>MFDDKRIAGSCIADYKYTINSTPCCVGGGQLGGGVTEDKISASLKVPDWQFGARYFPVEGGGFESYR</sequence>
<gene>
    <name evidence="1" type="ORF">PSE10A_53210</name>
</gene>
<dbReference type="EMBL" id="BMZW01000051">
    <property type="protein sequence ID" value="GFZ62810.1"/>
    <property type="molecule type" value="Genomic_DNA"/>
</dbReference>
<accession>A0A9P3EFC9</accession>
<dbReference type="AlphaFoldDB" id="A0A9P3EFC9"/>
<organism evidence="1 2">
    <name type="scientific">Pseudomonas amygdali pv. eriobotryae</name>
    <dbReference type="NCBI Taxonomy" id="129137"/>
    <lineage>
        <taxon>Bacteria</taxon>
        <taxon>Pseudomonadati</taxon>
        <taxon>Pseudomonadota</taxon>
        <taxon>Gammaproteobacteria</taxon>
        <taxon>Pseudomonadales</taxon>
        <taxon>Pseudomonadaceae</taxon>
        <taxon>Pseudomonas</taxon>
        <taxon>Pseudomonas amygdali</taxon>
    </lineage>
</organism>
<comment type="caution">
    <text evidence="1">The sequence shown here is derived from an EMBL/GenBank/DDBJ whole genome shotgun (WGS) entry which is preliminary data.</text>
</comment>
<evidence type="ECO:0000313" key="1">
    <source>
        <dbReference type="EMBL" id="GFZ62810.1"/>
    </source>
</evidence>
<dbReference type="Proteomes" id="UP000630864">
    <property type="component" value="Unassembled WGS sequence"/>
</dbReference>
<protein>
    <submittedName>
        <fullName evidence="1">Uncharacterized protein</fullName>
    </submittedName>
</protein>
<name>A0A9P3EFC9_PSEA0</name>